<dbReference type="RefSeq" id="WP_382404205.1">
    <property type="nucleotide sequence ID" value="NZ_JBHSWH010000001.1"/>
</dbReference>
<protein>
    <submittedName>
        <fullName evidence="1">Uncharacterized protein</fullName>
    </submittedName>
</protein>
<organism evidence="1 2">
    <name type="scientific">Flexivirga alba</name>
    <dbReference type="NCBI Taxonomy" id="702742"/>
    <lineage>
        <taxon>Bacteria</taxon>
        <taxon>Bacillati</taxon>
        <taxon>Actinomycetota</taxon>
        <taxon>Actinomycetes</taxon>
        <taxon>Micrococcales</taxon>
        <taxon>Dermacoccaceae</taxon>
        <taxon>Flexivirga</taxon>
    </lineage>
</organism>
<proteinExistence type="predicted"/>
<dbReference type="EMBL" id="JBHSWH010000001">
    <property type="protein sequence ID" value="MFC6707535.1"/>
    <property type="molecule type" value="Genomic_DNA"/>
</dbReference>
<dbReference type="Proteomes" id="UP001596298">
    <property type="component" value="Unassembled WGS sequence"/>
</dbReference>
<name>A0ABW2ALN4_9MICO</name>
<keyword evidence="2" id="KW-1185">Reference proteome</keyword>
<gene>
    <name evidence="1" type="ORF">ACFQDH_20390</name>
</gene>
<sequence length="125" mass="13619">MTWNSGQESARRQQFRADLKRAFEAAGVPVAGERAPSVEEFRAVGLSEADARAARDGLTSGMYLSVEDAAVSRETFGMDPSTRLDDTALRELTEKFSPGVCASDEISESEFRAAMYGTTTEGDRR</sequence>
<evidence type="ECO:0000313" key="2">
    <source>
        <dbReference type="Proteomes" id="UP001596298"/>
    </source>
</evidence>
<reference evidence="2" key="1">
    <citation type="journal article" date="2019" name="Int. J. Syst. Evol. Microbiol.">
        <title>The Global Catalogue of Microorganisms (GCM) 10K type strain sequencing project: providing services to taxonomists for standard genome sequencing and annotation.</title>
        <authorList>
            <consortium name="The Broad Institute Genomics Platform"/>
            <consortium name="The Broad Institute Genome Sequencing Center for Infectious Disease"/>
            <person name="Wu L."/>
            <person name="Ma J."/>
        </authorList>
    </citation>
    <scope>NUCLEOTIDE SEQUENCE [LARGE SCALE GENOMIC DNA]</scope>
    <source>
        <strain evidence="2">CCUG 58127</strain>
    </source>
</reference>
<evidence type="ECO:0000313" key="1">
    <source>
        <dbReference type="EMBL" id="MFC6707535.1"/>
    </source>
</evidence>
<comment type="caution">
    <text evidence="1">The sequence shown here is derived from an EMBL/GenBank/DDBJ whole genome shotgun (WGS) entry which is preliminary data.</text>
</comment>
<accession>A0ABW2ALN4</accession>